<keyword evidence="2" id="KW-1185">Reference proteome</keyword>
<accession>A0ACC2L2X5</accession>
<reference evidence="1 2" key="1">
    <citation type="journal article" date="2022" name="Hortic Res">
        <title>A haplotype resolved chromosomal level avocado genome allows analysis of novel avocado genes.</title>
        <authorList>
            <person name="Nath O."/>
            <person name="Fletcher S.J."/>
            <person name="Hayward A."/>
            <person name="Shaw L.M."/>
            <person name="Masouleh A.K."/>
            <person name="Furtado A."/>
            <person name="Henry R.J."/>
            <person name="Mitter N."/>
        </authorList>
    </citation>
    <scope>NUCLEOTIDE SEQUENCE [LARGE SCALE GENOMIC DNA]</scope>
    <source>
        <strain evidence="2">cv. Hass</strain>
    </source>
</reference>
<dbReference type="Proteomes" id="UP001234297">
    <property type="component" value="Chromosome 6"/>
</dbReference>
<organism evidence="1 2">
    <name type="scientific">Persea americana</name>
    <name type="common">Avocado</name>
    <dbReference type="NCBI Taxonomy" id="3435"/>
    <lineage>
        <taxon>Eukaryota</taxon>
        <taxon>Viridiplantae</taxon>
        <taxon>Streptophyta</taxon>
        <taxon>Embryophyta</taxon>
        <taxon>Tracheophyta</taxon>
        <taxon>Spermatophyta</taxon>
        <taxon>Magnoliopsida</taxon>
        <taxon>Magnoliidae</taxon>
        <taxon>Laurales</taxon>
        <taxon>Lauraceae</taxon>
        <taxon>Persea</taxon>
    </lineage>
</organism>
<evidence type="ECO:0000313" key="1">
    <source>
        <dbReference type="EMBL" id="KAJ8627736.1"/>
    </source>
</evidence>
<proteinExistence type="predicted"/>
<comment type="caution">
    <text evidence="1">The sequence shown here is derived from an EMBL/GenBank/DDBJ whole genome shotgun (WGS) entry which is preliminary data.</text>
</comment>
<name>A0ACC2L2X5_PERAE</name>
<dbReference type="EMBL" id="CM056814">
    <property type="protein sequence ID" value="KAJ8627736.1"/>
    <property type="molecule type" value="Genomic_DNA"/>
</dbReference>
<evidence type="ECO:0000313" key="2">
    <source>
        <dbReference type="Proteomes" id="UP001234297"/>
    </source>
</evidence>
<protein>
    <submittedName>
        <fullName evidence="1">Uncharacterized protein</fullName>
    </submittedName>
</protein>
<gene>
    <name evidence="1" type="ORF">MRB53_021043</name>
</gene>
<sequence length="924" mass="105144">MRKFFRRGGSDGSSGSARMEWAMKDAFTEVDQNLMLKDTLMPVLIPWYNLLLLPPPPACFTLDDLADLGPRQFSLFNLTSTTSTPQNHTLISHEIIPNQQTSAISEDFIGSRLPDVVNTTTSTNNSHPTTTNEEEVVIKKLSSSEKLEVGLARARASIQRAIVTRNYTSYKEESFVPRGSIYRNAYAFQQSHIEMEKRFKVWTYKEGEPPLVHDGPCNSIYSSEGQFIDEMESGRSRFSASHPDEAHAFFLPISIVNVVKYINKPAKSYSRLPLQHLVTDYIGVISNKYPYWNRSQGGDHFFVSCHDWGPDVSDANPELYKNFIRVLCNANTSEGFNPERDAAIPEINIDYGHLFGSEAGMPPSNRSILAFFAGGSHGHIRQLLLERWKDKDDQVQVHEYLPKDQNYMKMMGQSKFCLCPSGYEVASPRLVEAISVGCVPVIICDHYSLPFSDVLDWSKFSLEIPVDRIGDIKEILEAISEDFTHLPSFNSTTLTKTSRISEGFTDGHFAFFNTTADSNTSHATTINKEEVLVIKKTSSLEKIEVGLARARASIRRAVVTRNYTSYKKESYIPRGPIYRNAYAFHQSHIEMEKRFKVWTYREGEPPLVHVGPCNNIYSTEGQFIDEMESGRALFSARHPDEAHAFFLPVSIVNVVRFINKPANTFSRDPLQHLVTDYIGVVSNKYPYWNRSQGGDHFLVSCHDWAPDVSRANPELYRNFIRVLCNANTSEGFRPERDATIPEINVKFGHLSMPNGRLSPSKRSILAFFAGGAHGHIRKLLLEHWKDRDDQVQVHEYLPKGQNYTKMMSQSKFCLCPSGYEVASPRVVEAISRGCVPVLISDHYALPFSDVLDWSKFSVQIPLDRIGDLKVILQGISSRRYLMLYRRVVQVQRHFTLNRPAESFDVTHMVLHSVWLRRLNLRLPY</sequence>